<accession>A0A084CMP3</accession>
<organism evidence="2 3">
    <name type="scientific">Candidatus Photodesmus blepharonis</name>
    <dbReference type="NCBI Taxonomy" id="1179155"/>
    <lineage>
        <taxon>Bacteria</taxon>
        <taxon>Pseudomonadati</taxon>
        <taxon>Pseudomonadota</taxon>
        <taxon>Gammaproteobacteria</taxon>
        <taxon>Vibrionales</taxon>
        <taxon>Vibrionaceae</taxon>
        <taxon>Candidatus Photodesmus</taxon>
    </lineage>
</organism>
<dbReference type="InterPro" id="IPR002575">
    <property type="entry name" value="Aminoglycoside_PTrfase"/>
</dbReference>
<dbReference type="GO" id="GO:0016301">
    <property type="term" value="F:kinase activity"/>
    <property type="evidence" value="ECO:0007669"/>
    <property type="project" value="UniProtKB-KW"/>
</dbReference>
<reference evidence="2 3" key="1">
    <citation type="submission" date="2014-03" db="EMBL/GenBank/DDBJ databases">
        <title>Selection and divergence in the genomes of co-occurring obligate luminous symbionts with specific hosts.</title>
        <authorList>
            <person name="Hendry T.A."/>
            <person name="de Wet J.R."/>
            <person name="Dunlap P.V."/>
        </authorList>
    </citation>
    <scope>NUCLEOTIDE SEQUENCE [LARGE SCALE GENOMIC DNA]</scope>
    <source>
        <strain evidence="2 3">Ppalp.1</strain>
    </source>
</reference>
<dbReference type="EMBL" id="JGVK01000027">
    <property type="protein sequence ID" value="KEY91072.1"/>
    <property type="molecule type" value="Genomic_DNA"/>
</dbReference>
<evidence type="ECO:0000259" key="1">
    <source>
        <dbReference type="Pfam" id="PF01636"/>
    </source>
</evidence>
<dbReference type="SUPFAM" id="SSF56112">
    <property type="entry name" value="Protein kinase-like (PK-like)"/>
    <property type="match status" value="1"/>
</dbReference>
<dbReference type="eggNOG" id="COG0510">
    <property type="taxonomic scope" value="Bacteria"/>
</dbReference>
<dbReference type="STRING" id="1179155.CF67_04061"/>
<dbReference type="Pfam" id="PF01636">
    <property type="entry name" value="APH"/>
    <property type="match status" value="1"/>
</dbReference>
<dbReference type="AlphaFoldDB" id="A0A084CMP3"/>
<dbReference type="InterPro" id="IPR011009">
    <property type="entry name" value="Kinase-like_dom_sf"/>
</dbReference>
<comment type="caution">
    <text evidence="2">The sequence shown here is derived from an EMBL/GenBank/DDBJ whole genome shotgun (WGS) entry which is preliminary data.</text>
</comment>
<gene>
    <name evidence="2" type="primary">thiK</name>
    <name evidence="2" type="ORF">CF67_04061</name>
</gene>
<evidence type="ECO:0000313" key="3">
    <source>
        <dbReference type="Proteomes" id="UP000053784"/>
    </source>
</evidence>
<dbReference type="RefSeq" id="WP_034414398.1">
    <property type="nucleotide sequence ID" value="NZ_JGVK01000027.1"/>
</dbReference>
<proteinExistence type="predicted"/>
<dbReference type="Gene3D" id="3.90.1200.10">
    <property type="match status" value="1"/>
</dbReference>
<sequence>MTKMPWHEACQLDSSLLSLQRLFKVSPDYAETLTEGLTNCPWRIMLTNGNSYVWKSNASIVKTFSISRFQEYHILSNIRSSSIASNPILVNDQGLLVDWIEKDPLSSQLNFDSLLKIMVKIHQIDLSCISLPPFNFTKCVDRYWLQIKNEFRTSEYWQLYHSWRDSPNLVNNVKNTLCHFDLTQKNIIKTKFGNKVIDWEYASIADPRLDLTLTINTNKADVLKSVYRYCQLRKIEKIDDWFQSVLVWQPKAMMMTMLWYLLGYQLWKKKNYLREAEGLRSQLRNNSLNNLN</sequence>
<keyword evidence="3" id="KW-1185">Reference proteome</keyword>
<dbReference type="Proteomes" id="UP000053784">
    <property type="component" value="Unassembled WGS sequence"/>
</dbReference>
<feature type="domain" description="Aminoglycoside phosphotransferase" evidence="1">
    <location>
        <begin position="111"/>
        <end position="217"/>
    </location>
</feature>
<keyword evidence="2" id="KW-0808">Transferase</keyword>
<dbReference type="OrthoDB" id="179763at2"/>
<name>A0A084CMP3_9GAMM</name>
<evidence type="ECO:0000313" key="2">
    <source>
        <dbReference type="EMBL" id="KEY91072.1"/>
    </source>
</evidence>
<protein>
    <submittedName>
        <fullName evidence="2">Thiamine kinase</fullName>
    </submittedName>
</protein>
<keyword evidence="2" id="KW-0418">Kinase</keyword>